<dbReference type="EMBL" id="JAICCE010000002">
    <property type="protein sequence ID" value="KAG9281333.1"/>
    <property type="molecule type" value="Genomic_DNA"/>
</dbReference>
<dbReference type="PANTHER" id="PTHR47613:SF1">
    <property type="entry name" value="SPERM ACROSOME MEMBRANE-ASSOCIATED PROTEIN 4"/>
    <property type="match status" value="1"/>
</dbReference>
<organism evidence="13 14">
    <name type="scientific">Astyanax mexicanus</name>
    <name type="common">Blind cave fish</name>
    <name type="synonym">Astyanax fasciatus mexicanus</name>
    <dbReference type="NCBI Taxonomy" id="7994"/>
    <lineage>
        <taxon>Eukaryota</taxon>
        <taxon>Metazoa</taxon>
        <taxon>Chordata</taxon>
        <taxon>Craniata</taxon>
        <taxon>Vertebrata</taxon>
        <taxon>Euteleostomi</taxon>
        <taxon>Actinopterygii</taxon>
        <taxon>Neopterygii</taxon>
        <taxon>Teleostei</taxon>
        <taxon>Ostariophysi</taxon>
        <taxon>Characiformes</taxon>
        <taxon>Characoidei</taxon>
        <taxon>Acestrorhamphidae</taxon>
        <taxon>Acestrorhamphinae</taxon>
        <taxon>Astyanax</taxon>
    </lineage>
</organism>
<evidence type="ECO:0000256" key="2">
    <source>
        <dbReference type="ARBA" id="ARBA00022475"/>
    </source>
</evidence>
<feature type="signal peptide" evidence="10">
    <location>
        <begin position="1"/>
        <end position="20"/>
    </location>
</feature>
<evidence type="ECO:0000259" key="11">
    <source>
        <dbReference type="Pfam" id="PF00021"/>
    </source>
</evidence>
<dbReference type="InterPro" id="IPR016054">
    <property type="entry name" value="LY6_UPA_recep-like"/>
</dbReference>
<dbReference type="AlphaFoldDB" id="A0A8B9H6T4"/>
<dbReference type="Proteomes" id="UP000694621">
    <property type="component" value="Unplaced"/>
</dbReference>
<evidence type="ECO:0000256" key="1">
    <source>
        <dbReference type="ARBA" id="ARBA00004609"/>
    </source>
</evidence>
<accession>A0A8B9H6T4</accession>
<dbReference type="Gene3D" id="2.10.60.10">
    <property type="entry name" value="CD59"/>
    <property type="match status" value="1"/>
</dbReference>
<keyword evidence="5" id="KW-0472">Membrane</keyword>
<reference evidence="13" key="2">
    <citation type="submission" date="2025-05" db="UniProtKB">
        <authorList>
            <consortium name="Ensembl"/>
        </authorList>
    </citation>
    <scope>IDENTIFICATION</scope>
</reference>
<dbReference type="Proteomes" id="UP000752171">
    <property type="component" value="Unassembled WGS sequence"/>
</dbReference>
<dbReference type="InterPro" id="IPR045860">
    <property type="entry name" value="Snake_toxin-like_sf"/>
</dbReference>
<comment type="similarity">
    <text evidence="9">Belongs to the SPACA4/bouncer family.</text>
</comment>
<comment type="subcellular location">
    <subcellularLocation>
        <location evidence="1">Cell membrane</location>
        <topology evidence="1">Lipid-anchor</topology>
        <topology evidence="1">GPI-anchor</topology>
    </subcellularLocation>
</comment>
<keyword evidence="4 10" id="KW-0732">Signal</keyword>
<evidence type="ECO:0000256" key="8">
    <source>
        <dbReference type="ARBA" id="ARBA00023288"/>
    </source>
</evidence>
<dbReference type="GO" id="GO:0005886">
    <property type="term" value="C:plasma membrane"/>
    <property type="evidence" value="ECO:0007669"/>
    <property type="project" value="UniProtKB-SubCell"/>
</dbReference>
<evidence type="ECO:0000256" key="4">
    <source>
        <dbReference type="ARBA" id="ARBA00022729"/>
    </source>
</evidence>
<dbReference type="GO" id="GO:0035036">
    <property type="term" value="P:sperm-egg recognition"/>
    <property type="evidence" value="ECO:0007669"/>
    <property type="project" value="TreeGrafter"/>
</dbReference>
<protein>
    <submittedName>
        <fullName evidence="13">Sperm acrosome associated 4 like</fullName>
    </submittedName>
    <submittedName>
        <fullName evidence="12">Sperm acrosome membrane-associated protein 4-like</fullName>
    </submittedName>
</protein>
<evidence type="ECO:0000313" key="14">
    <source>
        <dbReference type="Proteomes" id="UP000694621"/>
    </source>
</evidence>
<reference evidence="12 15" key="1">
    <citation type="submission" date="2021-07" db="EMBL/GenBank/DDBJ databases">
        <authorList>
            <person name="Imarazene B."/>
            <person name="Zahm M."/>
            <person name="Klopp C."/>
            <person name="Cabau C."/>
            <person name="Beille S."/>
            <person name="Jouanno E."/>
            <person name="Castinel A."/>
            <person name="Lluch J."/>
            <person name="Gil L."/>
            <person name="Kuchtly C."/>
            <person name="Lopez Roques C."/>
            <person name="Donnadieu C."/>
            <person name="Parrinello H."/>
            <person name="Journot L."/>
            <person name="Du K."/>
            <person name="Schartl M."/>
            <person name="Retaux S."/>
            <person name="Guiguen Y."/>
        </authorList>
    </citation>
    <scope>NUCLEOTIDE SEQUENCE [LARGE SCALE GENOMIC DNA]</scope>
    <source>
        <strain evidence="12">Pach_M1</strain>
        <tissue evidence="12">Testis</tissue>
    </source>
</reference>
<evidence type="ECO:0000256" key="5">
    <source>
        <dbReference type="ARBA" id="ARBA00023136"/>
    </source>
</evidence>
<evidence type="ECO:0000256" key="6">
    <source>
        <dbReference type="ARBA" id="ARBA00023157"/>
    </source>
</evidence>
<keyword evidence="8" id="KW-0449">Lipoprotein</keyword>
<feature type="domain" description="UPAR/Ly6" evidence="11">
    <location>
        <begin position="19"/>
        <end position="99"/>
    </location>
</feature>
<evidence type="ECO:0000256" key="7">
    <source>
        <dbReference type="ARBA" id="ARBA00023180"/>
    </source>
</evidence>
<evidence type="ECO:0000256" key="3">
    <source>
        <dbReference type="ARBA" id="ARBA00022622"/>
    </source>
</evidence>
<dbReference type="SUPFAM" id="SSF57302">
    <property type="entry name" value="Snake toxin-like"/>
    <property type="match status" value="1"/>
</dbReference>
<feature type="chain" id="PRO_5044668844" evidence="10">
    <location>
        <begin position="21"/>
        <end position="124"/>
    </location>
</feature>
<dbReference type="RefSeq" id="XP_007239783.2">
    <property type="nucleotide sequence ID" value="XM_007239721.4"/>
</dbReference>
<keyword evidence="6" id="KW-1015">Disulfide bond</keyword>
<sequence length="124" mass="13153">MNRILLSIFAVALCFSVAHTLQCYKCTLGFWDLCVTSKETCNGDQQCFSGVGKAVDLVKVKSKGCLPVGLCNKTALETVLSVSYNVTKTCCNTDLCNSASGLSIKTLTLALTSLTSVLIAKAMV</sequence>
<evidence type="ECO:0000256" key="10">
    <source>
        <dbReference type="SAM" id="SignalP"/>
    </source>
</evidence>
<dbReference type="PANTHER" id="PTHR47613">
    <property type="entry name" value="SPERM ACROSOME MEMBRANE-ASSOCIATED PROTEIN 4"/>
    <property type="match status" value="1"/>
</dbReference>
<dbReference type="Pfam" id="PF00021">
    <property type="entry name" value="UPAR_LY6"/>
    <property type="match status" value="1"/>
</dbReference>
<proteinExistence type="inferred from homology"/>
<dbReference type="KEGG" id="amex:103042548"/>
<dbReference type="GO" id="GO:0098552">
    <property type="term" value="C:side of membrane"/>
    <property type="evidence" value="ECO:0007669"/>
    <property type="project" value="UniProtKB-KW"/>
</dbReference>
<keyword evidence="3" id="KW-0336">GPI-anchor</keyword>
<evidence type="ECO:0000313" key="13">
    <source>
        <dbReference type="Ensembl" id="ENSAMXP00005007721.1"/>
    </source>
</evidence>
<gene>
    <name evidence="12" type="ORF">AMEX_G4131</name>
</gene>
<name>A0A8B9H6T4_ASTMX</name>
<evidence type="ECO:0000313" key="15">
    <source>
        <dbReference type="Proteomes" id="UP000752171"/>
    </source>
</evidence>
<dbReference type="InterPro" id="IPR046354">
    <property type="entry name" value="SPACA4/Bouncer"/>
</dbReference>
<evidence type="ECO:0000256" key="9">
    <source>
        <dbReference type="ARBA" id="ARBA00029446"/>
    </source>
</evidence>
<dbReference type="Ensembl" id="ENSAMXT00005008691.1">
    <property type="protein sequence ID" value="ENSAMXP00005007721.1"/>
    <property type="gene ID" value="ENSAMXG00005004588.1"/>
</dbReference>
<dbReference type="OMA" id="AKDCVFC"/>
<evidence type="ECO:0000313" key="12">
    <source>
        <dbReference type="EMBL" id="KAG9281333.1"/>
    </source>
</evidence>
<keyword evidence="7" id="KW-0325">Glycoprotein</keyword>
<keyword evidence="2" id="KW-1003">Cell membrane</keyword>